<protein>
    <recommendedName>
        <fullName evidence="3">SWIM-type domain-containing protein</fullName>
    </recommendedName>
</protein>
<name>A0A015K6A3_RHIIW</name>
<dbReference type="OrthoDB" id="10464423at2759"/>
<dbReference type="InterPro" id="IPR018289">
    <property type="entry name" value="MULE_transposase_dom"/>
</dbReference>
<feature type="compositionally biased region" description="Acidic residues" evidence="2">
    <location>
        <begin position="593"/>
        <end position="608"/>
    </location>
</feature>
<sequence>MDKNMHKRSIFDVYSSEEEEISDVNKLQEDFESESTLSSSSIEDSNKKCAILGLEKGDTFEDWELAEKQVKIYSKVVGFGVVKHRLEKNSHGEVIRRTFECQNSGEYCAKKRADIEETRERDSVKIKCSWKVNLNYNKGIIRITSIHKEHNHPLYGNGNRNITLDRCLNPEMLEEIEFLVNIGCGAGPIIRMLQKRFPDTTIHPKNFVEARVEGDDNHLTGLFWMRPSQIELWQKFHDVAINDNTSQTNKYRMYLSLTIVIDNHARSRMAATAVVSDETKDTYQWILECLLCATNGLAPRVLFTDADAGMVAAIHETLPSTKYNYCIWHLRKNLEKNLKGKLHKKYNDFIKEWNKCRNSFSEEEFQKRWHELLTNYPEAQKYLERALGTDVTGWALCFTHRSFNAGVQSTQRVESYNALIKKSVGRSTTLYELDTQIQLQLDKEEKFERLEEQINQNPRVGLPNIIERYFKRVDSIIKKYLTPHVLKMQRHQMNESLLYRVKKIENWELLLEHKAYDFDEKTNSTSSRNENQEYNERSKGKKRERYEEEEREQTKEKEQEQSDEKEWEQFDEERDQSDDEERDQSDDEKRDQSDEEEQDQYDEEERDQSDDKEWDQSDDEKWDQSYEEERDQYDNEWKQSNQKQFDDNEYVRCDDDEWKRSDDKEQEQGRFDNEGVEKSRMKQKDSKVKFAEDDYESKLSNLRSLILYLGHTVIQEVWSVTTIEKNKEHFVVLYGNANHLCTCMWLVIRGLVCRHFFSVMFNSDMAMFHIGLIPARWYNDIFSSTQEELAIAICSKKNAPDDDKLVYEHQIRVNFDILNEIRHMQLFSETVKQNLSHKAKYNEGFGYAKKAIGMSLELGCENEINEILQSWIRKKEREICDKQQGCTIGFKENLPNISNPHQARTKGALKKRVKNALKNTTIKYNNNKNRQDMMKLNVKAPNKQSRSELQPEIPIRQTKYICSYCKGNGHNTRSCELKKKGVRARTK</sequence>
<dbReference type="InterPro" id="IPR007527">
    <property type="entry name" value="Znf_SWIM"/>
</dbReference>
<evidence type="ECO:0000313" key="4">
    <source>
        <dbReference type="EMBL" id="EXX54961.1"/>
    </source>
</evidence>
<keyword evidence="5" id="KW-1185">Reference proteome</keyword>
<feature type="compositionally biased region" description="Basic and acidic residues" evidence="2">
    <location>
        <begin position="644"/>
        <end position="683"/>
    </location>
</feature>
<dbReference type="EMBL" id="JEMT01028374">
    <property type="protein sequence ID" value="EXX54961.1"/>
    <property type="molecule type" value="Genomic_DNA"/>
</dbReference>
<dbReference type="InterPro" id="IPR004330">
    <property type="entry name" value="FAR1_DNA_bnd_dom"/>
</dbReference>
<dbReference type="STRING" id="1432141.A0A015K6A3"/>
<dbReference type="AlphaFoldDB" id="A0A015K6A3"/>
<evidence type="ECO:0000313" key="5">
    <source>
        <dbReference type="Proteomes" id="UP000022910"/>
    </source>
</evidence>
<dbReference type="Pfam" id="PF03101">
    <property type="entry name" value="FAR1"/>
    <property type="match status" value="1"/>
</dbReference>
<feature type="compositionally biased region" description="Basic and acidic residues" evidence="2">
    <location>
        <begin position="530"/>
        <end position="568"/>
    </location>
</feature>
<accession>A0A015K6A3</accession>
<organism evidence="4 5">
    <name type="scientific">Rhizophagus irregularis (strain DAOM 197198w)</name>
    <name type="common">Glomus intraradices</name>
    <dbReference type="NCBI Taxonomy" id="1432141"/>
    <lineage>
        <taxon>Eukaryota</taxon>
        <taxon>Fungi</taxon>
        <taxon>Fungi incertae sedis</taxon>
        <taxon>Mucoromycota</taxon>
        <taxon>Glomeromycotina</taxon>
        <taxon>Glomeromycetes</taxon>
        <taxon>Glomerales</taxon>
        <taxon>Glomeraceae</taxon>
        <taxon>Rhizophagus</taxon>
    </lineage>
</organism>
<feature type="domain" description="SWIM-type" evidence="3">
    <location>
        <begin position="730"/>
        <end position="764"/>
    </location>
</feature>
<dbReference type="HOGENOM" id="CLU_019367_1_0_1"/>
<reference evidence="4 5" key="1">
    <citation type="submission" date="2014-02" db="EMBL/GenBank/DDBJ databases">
        <title>Single nucleus genome sequencing reveals high similarity among nuclei of an endomycorrhizal fungus.</title>
        <authorList>
            <person name="Lin K."/>
            <person name="Geurts R."/>
            <person name="Zhang Z."/>
            <person name="Limpens E."/>
            <person name="Saunders D.G."/>
            <person name="Mu D."/>
            <person name="Pang E."/>
            <person name="Cao H."/>
            <person name="Cha H."/>
            <person name="Lin T."/>
            <person name="Zhou Q."/>
            <person name="Shang Y."/>
            <person name="Li Y."/>
            <person name="Ivanov S."/>
            <person name="Sharma T."/>
            <person name="Velzen R.V."/>
            <person name="Ruijter N.D."/>
            <person name="Aanen D.K."/>
            <person name="Win J."/>
            <person name="Kamoun S."/>
            <person name="Bisseling T."/>
            <person name="Huang S."/>
        </authorList>
    </citation>
    <scope>NUCLEOTIDE SEQUENCE [LARGE SCALE GENOMIC DNA]</scope>
    <source>
        <strain evidence="5">DAOM197198w</strain>
    </source>
</reference>
<dbReference type="GO" id="GO:0006355">
    <property type="term" value="P:regulation of DNA-templated transcription"/>
    <property type="evidence" value="ECO:0007669"/>
    <property type="project" value="InterPro"/>
</dbReference>
<evidence type="ECO:0000256" key="2">
    <source>
        <dbReference type="SAM" id="MobiDB-lite"/>
    </source>
</evidence>
<dbReference type="PROSITE" id="PS50966">
    <property type="entry name" value="ZF_SWIM"/>
    <property type="match status" value="1"/>
</dbReference>
<dbReference type="Proteomes" id="UP000022910">
    <property type="component" value="Unassembled WGS sequence"/>
</dbReference>
<dbReference type="Pfam" id="PF10551">
    <property type="entry name" value="MULE"/>
    <property type="match status" value="1"/>
</dbReference>
<feature type="compositionally biased region" description="Acidic residues" evidence="2">
    <location>
        <begin position="616"/>
        <end position="631"/>
    </location>
</feature>
<keyword evidence="1" id="KW-0863">Zinc-finger</keyword>
<comment type="caution">
    <text evidence="4">The sequence shown here is derived from an EMBL/GenBank/DDBJ whole genome shotgun (WGS) entry which is preliminary data.</text>
</comment>
<dbReference type="PANTHER" id="PTHR31669">
    <property type="entry name" value="PROTEIN FAR1-RELATED SEQUENCE 10-RELATED"/>
    <property type="match status" value="1"/>
</dbReference>
<proteinExistence type="predicted"/>
<gene>
    <name evidence="4" type="ORF">RirG_229740</name>
</gene>
<keyword evidence="1" id="KW-0862">Zinc</keyword>
<feature type="compositionally biased region" description="Acidic residues" evidence="2">
    <location>
        <begin position="569"/>
        <end position="586"/>
    </location>
</feature>
<evidence type="ECO:0000259" key="3">
    <source>
        <dbReference type="PROSITE" id="PS50966"/>
    </source>
</evidence>
<dbReference type="InterPro" id="IPR031052">
    <property type="entry name" value="FHY3/FAR1"/>
</dbReference>
<keyword evidence="1" id="KW-0479">Metal-binding</keyword>
<feature type="region of interest" description="Disordered" evidence="2">
    <location>
        <begin position="520"/>
        <end position="683"/>
    </location>
</feature>
<dbReference type="PANTHER" id="PTHR31669:SF251">
    <property type="entry name" value="PROTEIN FAR1-RELATED SEQUENCE"/>
    <property type="match status" value="1"/>
</dbReference>
<evidence type="ECO:0000256" key="1">
    <source>
        <dbReference type="PROSITE-ProRule" id="PRU00325"/>
    </source>
</evidence>
<dbReference type="GO" id="GO:0008270">
    <property type="term" value="F:zinc ion binding"/>
    <property type="evidence" value="ECO:0007669"/>
    <property type="project" value="UniProtKB-KW"/>
</dbReference>